<accession>A0A1V3XIY2</accession>
<dbReference type="Proteomes" id="UP000188532">
    <property type="component" value="Unassembled WGS sequence"/>
</dbReference>
<dbReference type="AlphaFoldDB" id="A0A1V3XIY2"/>
<evidence type="ECO:0000313" key="5">
    <source>
        <dbReference type="Proteomes" id="UP000189229"/>
    </source>
</evidence>
<evidence type="ECO:0000313" key="4">
    <source>
        <dbReference type="Proteomes" id="UP000188532"/>
    </source>
</evidence>
<reference evidence="4 5" key="1">
    <citation type="submission" date="2017-02" db="EMBL/GenBank/DDBJ databases">
        <title>Complete genome sequences of Mycobacterium kansasii strains isolated from rhesus macaques.</title>
        <authorList>
            <person name="Panda A."/>
            <person name="Nagaraj S."/>
            <person name="Zhao X."/>
            <person name="Tettelin H."/>
            <person name="Detolla L.J."/>
        </authorList>
    </citation>
    <scope>NUCLEOTIDE SEQUENCE [LARGE SCALE GENOMIC DNA]</scope>
    <source>
        <strain evidence="3 4">11-3469</strain>
        <strain evidence="2 5">11-3813</strain>
    </source>
</reference>
<dbReference type="EMBL" id="MVBN01000002">
    <property type="protein sequence ID" value="OOK80573.1"/>
    <property type="molecule type" value="Genomic_DNA"/>
</dbReference>
<organism evidence="2 5">
    <name type="scientific">Mycobacterium kansasii</name>
    <dbReference type="NCBI Taxonomy" id="1768"/>
    <lineage>
        <taxon>Bacteria</taxon>
        <taxon>Bacillati</taxon>
        <taxon>Actinomycetota</taxon>
        <taxon>Actinomycetes</taxon>
        <taxon>Mycobacteriales</taxon>
        <taxon>Mycobacteriaceae</taxon>
        <taxon>Mycobacterium</taxon>
    </lineage>
</organism>
<name>A0A1V3XIY2_MYCKA</name>
<dbReference type="SUPFAM" id="SSF46785">
    <property type="entry name" value="Winged helix' DNA-binding domain"/>
    <property type="match status" value="1"/>
</dbReference>
<dbReference type="Proteomes" id="UP000516380">
    <property type="component" value="Chromosome"/>
</dbReference>
<gene>
    <name evidence="3" type="ORF">BZL29_2547</name>
    <name evidence="2" type="ORF">BZL30_2578</name>
    <name evidence="1" type="ORF">NIIDMKKI_14140</name>
</gene>
<evidence type="ECO:0000313" key="3">
    <source>
        <dbReference type="EMBL" id="OOK80573.1"/>
    </source>
</evidence>
<dbReference type="Gene3D" id="1.10.10.10">
    <property type="entry name" value="Winged helix-like DNA-binding domain superfamily/Winged helix DNA-binding domain"/>
    <property type="match status" value="1"/>
</dbReference>
<dbReference type="STRING" id="1768.B1T50_07940"/>
<reference evidence="1 6" key="2">
    <citation type="submission" date="2020-07" db="EMBL/GenBank/DDBJ databases">
        <title>Mycobacterium kansasii (former subtype) with zoonotic potential isolated from diseased indoor pet cat, Japan.</title>
        <authorList>
            <person name="Fukano H."/>
            <person name="Terazono T."/>
            <person name="Hoshino Y."/>
        </authorList>
    </citation>
    <scope>NUCLEOTIDE SEQUENCE [LARGE SCALE GENOMIC DNA]</scope>
    <source>
        <strain evidence="1 6">Kuro-I</strain>
    </source>
</reference>
<dbReference type="InterPro" id="IPR036388">
    <property type="entry name" value="WH-like_DNA-bd_sf"/>
</dbReference>
<protein>
    <submittedName>
        <fullName evidence="2">Winged helix DNA-binding domain protein</fullName>
    </submittedName>
</protein>
<evidence type="ECO:0000313" key="1">
    <source>
        <dbReference type="EMBL" id="BCI86208.1"/>
    </source>
</evidence>
<keyword evidence="2" id="KW-0238">DNA-binding</keyword>
<keyword evidence="6" id="KW-1185">Reference proteome</keyword>
<proteinExistence type="predicted"/>
<evidence type="ECO:0000313" key="6">
    <source>
        <dbReference type="Proteomes" id="UP000516380"/>
    </source>
</evidence>
<dbReference type="Proteomes" id="UP000189229">
    <property type="component" value="Unassembled WGS sequence"/>
</dbReference>
<dbReference type="InterPro" id="IPR036390">
    <property type="entry name" value="WH_DNA-bd_sf"/>
</dbReference>
<evidence type="ECO:0000313" key="2">
    <source>
        <dbReference type="EMBL" id="OOK79163.1"/>
    </source>
</evidence>
<dbReference type="GO" id="GO:0003677">
    <property type="term" value="F:DNA binding"/>
    <property type="evidence" value="ECO:0007669"/>
    <property type="project" value="UniProtKB-KW"/>
</dbReference>
<dbReference type="EMBL" id="MVBM01000002">
    <property type="protein sequence ID" value="OOK79163.1"/>
    <property type="molecule type" value="Genomic_DNA"/>
</dbReference>
<sequence length="215" mass="23392">MDNETPSQANPTAPGMHVKVLQAVRLKGRVSPTDLATTLGEDLRAITEIVDQLTASGLLLEGATLRISPSGRTRLNALLAEERTRVDPAAMAAAYNEFRSVNADFKVVVTDWQLKGGQPNVHDDAGYDDAVLARLDNVHRRVEPIIAAAATQLPRLHAYSAKLNAALDKVKSGDIAWLTRPLIDSYHTVWFELHEELILAVGLTREEAARSGDAQ</sequence>
<dbReference type="EMBL" id="AP023343">
    <property type="protein sequence ID" value="BCI86208.1"/>
    <property type="molecule type" value="Genomic_DNA"/>
</dbReference>